<protein>
    <submittedName>
        <fullName evidence="2">ADP-ribosyl-[dinitrogen reductase] glycohydrolase</fullName>
        <ecNumber evidence="2">3.2.2.24</ecNumber>
    </submittedName>
</protein>
<dbReference type="InterPro" id="IPR036705">
    <property type="entry name" value="Ribosyl_crysJ1_sf"/>
</dbReference>
<dbReference type="GO" id="GO:0046872">
    <property type="term" value="F:metal ion binding"/>
    <property type="evidence" value="ECO:0007669"/>
    <property type="project" value="UniProtKB-KW"/>
</dbReference>
<keyword evidence="1" id="KW-0479">Metal-binding</keyword>
<dbReference type="Proteomes" id="UP000320496">
    <property type="component" value="Chromosome"/>
</dbReference>
<feature type="binding site" evidence="1">
    <location>
        <position position="59"/>
    </location>
    <ligand>
        <name>Mg(2+)</name>
        <dbReference type="ChEBI" id="CHEBI:18420"/>
        <label>1</label>
    </ligand>
</feature>
<dbReference type="InterPro" id="IPR005502">
    <property type="entry name" value="Ribosyl_crysJ1"/>
</dbReference>
<name>A0A517Z690_9PLAN</name>
<feature type="binding site" evidence="1">
    <location>
        <position position="270"/>
    </location>
    <ligand>
        <name>Mg(2+)</name>
        <dbReference type="ChEBI" id="CHEBI:18420"/>
        <label>1</label>
    </ligand>
</feature>
<dbReference type="Pfam" id="PF03747">
    <property type="entry name" value="ADP_ribosyl_GH"/>
    <property type="match status" value="1"/>
</dbReference>
<evidence type="ECO:0000256" key="1">
    <source>
        <dbReference type="PIRSR" id="PIRSR605502-1"/>
    </source>
</evidence>
<dbReference type="Gene3D" id="1.10.4080.10">
    <property type="entry name" value="ADP-ribosylation/Crystallin J1"/>
    <property type="match status" value="1"/>
</dbReference>
<feature type="binding site" evidence="1">
    <location>
        <position position="57"/>
    </location>
    <ligand>
        <name>Mg(2+)</name>
        <dbReference type="ChEBI" id="CHEBI:18420"/>
        <label>1</label>
    </ligand>
</feature>
<evidence type="ECO:0000313" key="2">
    <source>
        <dbReference type="EMBL" id="QDU38012.1"/>
    </source>
</evidence>
<dbReference type="EMBL" id="CP036275">
    <property type="protein sequence ID" value="QDU38012.1"/>
    <property type="molecule type" value="Genomic_DNA"/>
</dbReference>
<feature type="binding site" evidence="1">
    <location>
        <position position="58"/>
    </location>
    <ligand>
        <name>Mg(2+)</name>
        <dbReference type="ChEBI" id="CHEBI:18420"/>
        <label>1</label>
    </ligand>
</feature>
<gene>
    <name evidence="2" type="primary">draG</name>
    <name evidence="2" type="ORF">Mal4_23320</name>
</gene>
<dbReference type="KEGG" id="mri:Mal4_23320"/>
<dbReference type="PANTHER" id="PTHR16222:SF12">
    <property type="entry name" value="ADP-RIBOSYLGLYCOHYDROLASE-RELATED"/>
    <property type="match status" value="1"/>
</dbReference>
<accession>A0A517Z690</accession>
<keyword evidence="2" id="KW-0378">Hydrolase</keyword>
<evidence type="ECO:0000313" key="3">
    <source>
        <dbReference type="Proteomes" id="UP000320496"/>
    </source>
</evidence>
<sequence>MSQKRHPMQHALVGSLLGTAVGDALGLPYEGLSRRRAARLLGDPDRYRLIAGRGMVSDDTEQSCLVLQALVDSRGEPQVFARCLARRLRRWFLMLPAGVGMATARAMLRSMVGYGPDRSGVFSAGNGPAMRSAILGAAIDEFDPLRQLVRVSTRITHTDPKAEQGALAVALAARCARGEAEPDATAFFRLLREQLPGDEAGPFRERLNAIEASLDERQPTVDFAATMRGPKGVSGYVLETVPVALHAWLSHPRDFAGAVTAVIRCGGDTDTTAAITGGIVGAAVGREGIPADWLNRLADWPLTVGWMERLCDDAERSLAGESVSARSLPAWKVLPRNLLFFSVVLAHGFRRLLPPW</sequence>
<dbReference type="EC" id="3.2.2.24" evidence="2"/>
<dbReference type="SUPFAM" id="SSF101478">
    <property type="entry name" value="ADP-ribosylglycohydrolase"/>
    <property type="match status" value="1"/>
</dbReference>
<comment type="cofactor">
    <cofactor evidence="1">
        <name>Mg(2+)</name>
        <dbReference type="ChEBI" id="CHEBI:18420"/>
    </cofactor>
    <text evidence="1">Binds 2 magnesium ions per subunit.</text>
</comment>
<feature type="binding site" evidence="1">
    <location>
        <position position="268"/>
    </location>
    <ligand>
        <name>Mg(2+)</name>
        <dbReference type="ChEBI" id="CHEBI:18420"/>
        <label>1</label>
    </ligand>
</feature>
<dbReference type="PANTHER" id="PTHR16222">
    <property type="entry name" value="ADP-RIBOSYLGLYCOHYDROLASE"/>
    <property type="match status" value="1"/>
</dbReference>
<keyword evidence="3" id="KW-1185">Reference proteome</keyword>
<feature type="binding site" evidence="1">
    <location>
        <position position="271"/>
    </location>
    <ligand>
        <name>Mg(2+)</name>
        <dbReference type="ChEBI" id="CHEBI:18420"/>
        <label>1</label>
    </ligand>
</feature>
<keyword evidence="1" id="KW-0460">Magnesium</keyword>
<dbReference type="InterPro" id="IPR050792">
    <property type="entry name" value="ADP-ribosylglycohydrolase"/>
</dbReference>
<dbReference type="GO" id="GO:0047407">
    <property type="term" value="F:ADP-ribosyl-[dinitrogen reductase] hydrolase activity"/>
    <property type="evidence" value="ECO:0007669"/>
    <property type="project" value="UniProtKB-EC"/>
</dbReference>
<keyword evidence="2" id="KW-0326">Glycosidase</keyword>
<reference evidence="2 3" key="1">
    <citation type="submission" date="2019-02" db="EMBL/GenBank/DDBJ databases">
        <title>Deep-cultivation of Planctomycetes and their phenomic and genomic characterization uncovers novel biology.</title>
        <authorList>
            <person name="Wiegand S."/>
            <person name="Jogler M."/>
            <person name="Boedeker C."/>
            <person name="Pinto D."/>
            <person name="Vollmers J."/>
            <person name="Rivas-Marin E."/>
            <person name="Kohn T."/>
            <person name="Peeters S.H."/>
            <person name="Heuer A."/>
            <person name="Rast P."/>
            <person name="Oberbeckmann S."/>
            <person name="Bunk B."/>
            <person name="Jeske O."/>
            <person name="Meyerdierks A."/>
            <person name="Storesund J.E."/>
            <person name="Kallscheuer N."/>
            <person name="Luecker S."/>
            <person name="Lage O.M."/>
            <person name="Pohl T."/>
            <person name="Merkel B.J."/>
            <person name="Hornburger P."/>
            <person name="Mueller R.-W."/>
            <person name="Bruemmer F."/>
            <person name="Labrenz M."/>
            <person name="Spormann A.M."/>
            <person name="Op den Camp H."/>
            <person name="Overmann J."/>
            <person name="Amann R."/>
            <person name="Jetten M.S.M."/>
            <person name="Mascher T."/>
            <person name="Medema M.H."/>
            <person name="Devos D.P."/>
            <person name="Kaster A.-K."/>
            <person name="Ovreas L."/>
            <person name="Rohde M."/>
            <person name="Galperin M.Y."/>
            <person name="Jogler C."/>
        </authorList>
    </citation>
    <scope>NUCLEOTIDE SEQUENCE [LARGE SCALE GENOMIC DNA]</scope>
    <source>
        <strain evidence="2 3">Mal4</strain>
    </source>
</reference>
<dbReference type="AlphaFoldDB" id="A0A517Z690"/>
<proteinExistence type="predicted"/>
<organism evidence="2 3">
    <name type="scientific">Maioricimonas rarisocia</name>
    <dbReference type="NCBI Taxonomy" id="2528026"/>
    <lineage>
        <taxon>Bacteria</taxon>
        <taxon>Pseudomonadati</taxon>
        <taxon>Planctomycetota</taxon>
        <taxon>Planctomycetia</taxon>
        <taxon>Planctomycetales</taxon>
        <taxon>Planctomycetaceae</taxon>
        <taxon>Maioricimonas</taxon>
    </lineage>
</organism>